<sequence>MAKQATLKKYFLKPSRFNDNNDDESEIQSEVTEIADAVAPAEKKQKCRAFRPEWKSKFPWLRCDIIDGEEKMFCSHCEKSGRKNGFTRGATNMRISALTEHSQCSDHVSAVNLTQQQTAMKGHSEKANEMSNKKLCSQLQVVFHMAENDIACHQYVGLTDLLRAVKAPDFVLCEGIYRHSDSVDDMEKALEDVVVKQLDEKLKGSDFIGIIIDETVHCGAHQAALAGLDAAKAVDQVGAYKCTIASVYSFYKHSASRTNRLHQLTAALSNEDMTSLKQPCAVRWLSLHRAVEGIKRNWPALVIELNKEGVGGNAQAQGILGQIKPY</sequence>
<comment type="caution">
    <text evidence="2">The sequence shown here is derived from an EMBL/GenBank/DDBJ whole genome shotgun (WGS) entry which is preliminary data.</text>
</comment>
<dbReference type="InterPro" id="IPR057456">
    <property type="entry name" value="Znf_C17orf113"/>
</dbReference>
<organism evidence="2 3">
    <name type="scientific">Aldrovandia affinis</name>
    <dbReference type="NCBI Taxonomy" id="143900"/>
    <lineage>
        <taxon>Eukaryota</taxon>
        <taxon>Metazoa</taxon>
        <taxon>Chordata</taxon>
        <taxon>Craniata</taxon>
        <taxon>Vertebrata</taxon>
        <taxon>Euteleostomi</taxon>
        <taxon>Actinopterygii</taxon>
        <taxon>Neopterygii</taxon>
        <taxon>Teleostei</taxon>
        <taxon>Notacanthiformes</taxon>
        <taxon>Halosauridae</taxon>
        <taxon>Aldrovandia</taxon>
    </lineage>
</organism>
<dbReference type="EMBL" id="JAINUG010000258">
    <property type="protein sequence ID" value="KAJ8385134.1"/>
    <property type="molecule type" value="Genomic_DNA"/>
</dbReference>
<evidence type="ECO:0000313" key="2">
    <source>
        <dbReference type="EMBL" id="KAJ8385134.1"/>
    </source>
</evidence>
<dbReference type="AlphaFoldDB" id="A0AAD7RJ30"/>
<accession>A0AAD7RJ30</accession>
<dbReference type="Proteomes" id="UP001221898">
    <property type="component" value="Unassembled WGS sequence"/>
</dbReference>
<evidence type="ECO:0000313" key="3">
    <source>
        <dbReference type="Proteomes" id="UP001221898"/>
    </source>
</evidence>
<gene>
    <name evidence="2" type="ORF">AAFF_G00192750</name>
</gene>
<dbReference type="InterPro" id="IPR006580">
    <property type="entry name" value="Znf_TTF"/>
</dbReference>
<reference evidence="2" key="1">
    <citation type="journal article" date="2023" name="Science">
        <title>Genome structures resolve the early diversification of teleost fishes.</title>
        <authorList>
            <person name="Parey E."/>
            <person name="Louis A."/>
            <person name="Montfort J."/>
            <person name="Bouchez O."/>
            <person name="Roques C."/>
            <person name="Iampietro C."/>
            <person name="Lluch J."/>
            <person name="Castinel A."/>
            <person name="Donnadieu C."/>
            <person name="Desvignes T."/>
            <person name="Floi Bucao C."/>
            <person name="Jouanno E."/>
            <person name="Wen M."/>
            <person name="Mejri S."/>
            <person name="Dirks R."/>
            <person name="Jansen H."/>
            <person name="Henkel C."/>
            <person name="Chen W.J."/>
            <person name="Zahm M."/>
            <person name="Cabau C."/>
            <person name="Klopp C."/>
            <person name="Thompson A.W."/>
            <person name="Robinson-Rechavi M."/>
            <person name="Braasch I."/>
            <person name="Lecointre G."/>
            <person name="Bobe J."/>
            <person name="Postlethwait J.H."/>
            <person name="Berthelot C."/>
            <person name="Roest Crollius H."/>
            <person name="Guiguen Y."/>
        </authorList>
    </citation>
    <scope>NUCLEOTIDE SEQUENCE</scope>
    <source>
        <strain evidence="2">NC1722</strain>
    </source>
</reference>
<proteinExistence type="predicted"/>
<name>A0AAD7RJ30_9TELE</name>
<dbReference type="SMART" id="SM00597">
    <property type="entry name" value="ZnF_TTF"/>
    <property type="match status" value="1"/>
</dbReference>
<feature type="domain" description="TTF-type" evidence="1">
    <location>
        <begin position="46"/>
        <end position="125"/>
    </location>
</feature>
<protein>
    <recommendedName>
        <fullName evidence="1">TTF-type domain-containing protein</fullName>
    </recommendedName>
</protein>
<dbReference type="PANTHER" id="PTHR46880">
    <property type="entry name" value="RAS-ASSOCIATING DOMAIN-CONTAINING PROTEIN"/>
    <property type="match status" value="1"/>
</dbReference>
<dbReference type="PANTHER" id="PTHR46880:SF5">
    <property type="entry name" value="DUF4371 DOMAIN-CONTAINING PROTEIN"/>
    <property type="match status" value="1"/>
</dbReference>
<evidence type="ECO:0000259" key="1">
    <source>
        <dbReference type="SMART" id="SM00597"/>
    </source>
</evidence>
<dbReference type="Pfam" id="PF25431">
    <property type="entry name" value="zf-C17orf113"/>
    <property type="match status" value="1"/>
</dbReference>
<keyword evidence="3" id="KW-1185">Reference proteome</keyword>